<dbReference type="Pfam" id="PF03942">
    <property type="entry name" value="DTW"/>
    <property type="match status" value="2"/>
</dbReference>
<keyword evidence="10" id="KW-1185">Reference proteome</keyword>
<accession>A0A7I8L8I6</accession>
<dbReference type="AlphaFoldDB" id="A0A7I8L8I6"/>
<reference evidence="9" key="1">
    <citation type="submission" date="2020-02" db="EMBL/GenBank/DDBJ databases">
        <authorList>
            <person name="Scholz U."/>
            <person name="Mascher M."/>
            <person name="Fiebig A."/>
        </authorList>
    </citation>
    <scope>NUCLEOTIDE SEQUENCE</scope>
</reference>
<keyword evidence="2" id="KW-0808">Transferase</keyword>
<evidence type="ECO:0000256" key="1">
    <source>
        <dbReference type="ARBA" id="ARBA00012386"/>
    </source>
</evidence>
<evidence type="ECO:0000259" key="8">
    <source>
        <dbReference type="SMART" id="SM01144"/>
    </source>
</evidence>
<feature type="region of interest" description="Disordered" evidence="7">
    <location>
        <begin position="144"/>
        <end position="173"/>
    </location>
</feature>
<dbReference type="SMART" id="SM01144">
    <property type="entry name" value="DTW"/>
    <property type="match status" value="1"/>
</dbReference>
<evidence type="ECO:0000256" key="3">
    <source>
        <dbReference type="ARBA" id="ARBA00022691"/>
    </source>
</evidence>
<feature type="domain" description="DTW" evidence="8">
    <location>
        <begin position="22"/>
        <end position="445"/>
    </location>
</feature>
<comment type="catalytic activity">
    <reaction evidence="6">
        <text>a uridine in tRNA + S-adenosyl-L-methionine = a 3-[(3S)-3-amino-3-carboxypropyl]uridine in tRNA + S-methyl-5'-thioadenosine + H(+)</text>
        <dbReference type="Rhea" id="RHEA:62432"/>
        <dbReference type="Rhea" id="RHEA-COMP:13339"/>
        <dbReference type="Rhea" id="RHEA-COMP:16092"/>
        <dbReference type="ChEBI" id="CHEBI:15378"/>
        <dbReference type="ChEBI" id="CHEBI:17509"/>
        <dbReference type="ChEBI" id="CHEBI:59789"/>
        <dbReference type="ChEBI" id="CHEBI:65315"/>
        <dbReference type="ChEBI" id="CHEBI:82930"/>
        <dbReference type="EC" id="2.5.1.25"/>
    </reaction>
</comment>
<evidence type="ECO:0000256" key="2">
    <source>
        <dbReference type="ARBA" id="ARBA00022679"/>
    </source>
</evidence>
<evidence type="ECO:0000256" key="4">
    <source>
        <dbReference type="ARBA" id="ARBA00022694"/>
    </source>
</evidence>
<evidence type="ECO:0000256" key="7">
    <source>
        <dbReference type="SAM" id="MobiDB-lite"/>
    </source>
</evidence>
<evidence type="ECO:0000256" key="5">
    <source>
        <dbReference type="ARBA" id="ARBA00034489"/>
    </source>
</evidence>
<dbReference type="GO" id="GO:0008033">
    <property type="term" value="P:tRNA processing"/>
    <property type="evidence" value="ECO:0007669"/>
    <property type="project" value="UniProtKB-KW"/>
</dbReference>
<feature type="region of interest" description="Disordered" evidence="7">
    <location>
        <begin position="1"/>
        <end position="25"/>
    </location>
</feature>
<organism evidence="9 10">
    <name type="scientific">Spirodela intermedia</name>
    <name type="common">Intermediate duckweed</name>
    <dbReference type="NCBI Taxonomy" id="51605"/>
    <lineage>
        <taxon>Eukaryota</taxon>
        <taxon>Viridiplantae</taxon>
        <taxon>Streptophyta</taxon>
        <taxon>Embryophyta</taxon>
        <taxon>Tracheophyta</taxon>
        <taxon>Spermatophyta</taxon>
        <taxon>Magnoliopsida</taxon>
        <taxon>Liliopsida</taxon>
        <taxon>Araceae</taxon>
        <taxon>Lemnoideae</taxon>
        <taxon>Spirodela</taxon>
    </lineage>
</organism>
<gene>
    <name evidence="9" type="ORF">SI8410_11016286</name>
</gene>
<dbReference type="EMBL" id="LR746274">
    <property type="protein sequence ID" value="CAA7405608.1"/>
    <property type="molecule type" value="Genomic_DNA"/>
</dbReference>
<dbReference type="GO" id="GO:0016432">
    <property type="term" value="F:tRNA-uridine aminocarboxypropyltransferase activity"/>
    <property type="evidence" value="ECO:0007669"/>
    <property type="project" value="UniProtKB-EC"/>
</dbReference>
<proteinExistence type="inferred from homology"/>
<sequence length="454" mass="50104">MENGEEKSASPEPDPAPPPRQRRPFCERCSKPASVCLCSRIKLPPIENSIGVTILQHSLEGKHHLNSARVASLGLRNVAVVPVADVLFQAEYTIRPLRRGSSHDPLAGVDRQSEGRLDLVSNASALPGGDSMMAIDLHSIDANEDDDDEHFRDGSRDPAVAWSDGDGLLPDPITGEEERCRAVAANRRTCSEDKLCYSENGEAAVQNSKAGDETITRVSISPMLQEKDSSISTCASFGMSSDHQLQPKNQCVSPDEEGITTVNSALYKIKCSSSNVWISLKRTARPDLSWALSKPVLKSAASNGFSVQKLQRRESKGCKKLDVVDEFHLLIPPGTAVLFPGKAAVDLDAVDFDVKHLILLDGTWDKARRMFHENPWLQLLPRLKLEMKAESLYKEVRHQPRPGCLSTIESIVCALKALDNNRMEGLDELLEVFESMVADQRRLKEEKFSRMSLS</sequence>
<dbReference type="Proteomes" id="UP000663760">
    <property type="component" value="Chromosome 11"/>
</dbReference>
<dbReference type="PANTHER" id="PTHR21392:SF0">
    <property type="entry name" value="TRNA-URIDINE AMINOCARBOXYPROPYLTRANSFERASE 2"/>
    <property type="match status" value="1"/>
</dbReference>
<evidence type="ECO:0000313" key="10">
    <source>
        <dbReference type="Proteomes" id="UP000663760"/>
    </source>
</evidence>
<evidence type="ECO:0000313" key="9">
    <source>
        <dbReference type="EMBL" id="CAA7405608.1"/>
    </source>
</evidence>
<dbReference type="InterPro" id="IPR039262">
    <property type="entry name" value="DTWD2/TAPT"/>
</dbReference>
<name>A0A7I8L8I6_SPIIN</name>
<keyword evidence="3" id="KW-0949">S-adenosyl-L-methionine</keyword>
<dbReference type="InterPro" id="IPR005636">
    <property type="entry name" value="DTW"/>
</dbReference>
<comment type="similarity">
    <text evidence="5">Belongs to the TDD superfamily. DTWD2 family.</text>
</comment>
<dbReference type="EC" id="2.5.1.25" evidence="1"/>
<dbReference type="OrthoDB" id="408541at2759"/>
<protein>
    <recommendedName>
        <fullName evidence="1">tRNA-uridine aminocarboxypropyltransferase</fullName>
        <ecNumber evidence="1">2.5.1.25</ecNumber>
    </recommendedName>
</protein>
<dbReference type="PANTHER" id="PTHR21392">
    <property type="entry name" value="TRNA-URIDINE AMINOCARBOXYPROPYLTRANSFERASE 2"/>
    <property type="match status" value="1"/>
</dbReference>
<keyword evidence="4" id="KW-0819">tRNA processing</keyword>
<evidence type="ECO:0000256" key="6">
    <source>
        <dbReference type="ARBA" id="ARBA00048718"/>
    </source>
</evidence>